<feature type="region of interest" description="Disordered" evidence="4">
    <location>
        <begin position="1"/>
        <end position="256"/>
    </location>
</feature>
<feature type="region of interest" description="Disordered" evidence="4">
    <location>
        <begin position="1134"/>
        <end position="1155"/>
    </location>
</feature>
<feature type="repeat" description="ANK" evidence="3">
    <location>
        <begin position="287"/>
        <end position="320"/>
    </location>
</feature>
<feature type="compositionally biased region" description="Low complexity" evidence="4">
    <location>
        <begin position="31"/>
        <end position="42"/>
    </location>
</feature>
<dbReference type="STRING" id="4829.A0A163MT85"/>
<reference evidence="6" key="1">
    <citation type="submission" date="2016-04" db="EMBL/GenBank/DDBJ databases">
        <authorList>
            <person name="Evans L.H."/>
            <person name="Alamgir A."/>
            <person name="Owens N."/>
            <person name="Weber N.D."/>
            <person name="Virtaneva K."/>
            <person name="Barbian K."/>
            <person name="Babar A."/>
            <person name="Rosenke K."/>
        </authorList>
    </citation>
    <scope>NUCLEOTIDE SEQUENCE [LARGE SCALE GENOMIC DNA]</scope>
    <source>
        <strain evidence="6">CBS 101.48</strain>
    </source>
</reference>
<feature type="compositionally biased region" description="Low complexity" evidence="4">
    <location>
        <begin position="1134"/>
        <end position="1150"/>
    </location>
</feature>
<feature type="compositionally biased region" description="Basic and acidic residues" evidence="4">
    <location>
        <begin position="71"/>
        <end position="86"/>
    </location>
</feature>
<dbReference type="PANTHER" id="PTHR24171:SF8">
    <property type="entry name" value="BRCA1-ASSOCIATED RING DOMAIN PROTEIN 1"/>
    <property type="match status" value="1"/>
</dbReference>
<evidence type="ECO:0000259" key="5">
    <source>
        <dbReference type="Pfam" id="PF24513"/>
    </source>
</evidence>
<dbReference type="InParanoid" id="A0A163MT85"/>
<feature type="compositionally biased region" description="Low complexity" evidence="4">
    <location>
        <begin position="573"/>
        <end position="587"/>
    </location>
</feature>
<feature type="compositionally biased region" description="Basic and acidic residues" evidence="4">
    <location>
        <begin position="175"/>
        <end position="188"/>
    </location>
</feature>
<evidence type="ECO:0000313" key="7">
    <source>
        <dbReference type="Proteomes" id="UP000078561"/>
    </source>
</evidence>
<feature type="compositionally biased region" description="Polar residues" evidence="4">
    <location>
        <begin position="595"/>
        <end position="615"/>
    </location>
</feature>
<feature type="repeat" description="ANK" evidence="3">
    <location>
        <begin position="254"/>
        <end position="286"/>
    </location>
</feature>
<protein>
    <recommendedName>
        <fullName evidence="5">DUF7593 domain-containing protein</fullName>
    </recommendedName>
</protein>
<dbReference type="AlphaFoldDB" id="A0A163MT85"/>
<feature type="region of interest" description="Disordered" evidence="4">
    <location>
        <begin position="912"/>
        <end position="938"/>
    </location>
</feature>
<feature type="repeat" description="ANK" evidence="3">
    <location>
        <begin position="697"/>
        <end position="729"/>
    </location>
</feature>
<evidence type="ECO:0000256" key="3">
    <source>
        <dbReference type="PROSITE-ProRule" id="PRU00023"/>
    </source>
</evidence>
<dbReference type="SUPFAM" id="SSF48403">
    <property type="entry name" value="Ankyrin repeat"/>
    <property type="match status" value="2"/>
</dbReference>
<dbReference type="PROSITE" id="PS50088">
    <property type="entry name" value="ANK_REPEAT"/>
    <property type="match status" value="9"/>
</dbReference>
<organism evidence="6">
    <name type="scientific">Absidia glauca</name>
    <name type="common">Pin mould</name>
    <dbReference type="NCBI Taxonomy" id="4829"/>
    <lineage>
        <taxon>Eukaryota</taxon>
        <taxon>Fungi</taxon>
        <taxon>Fungi incertae sedis</taxon>
        <taxon>Mucoromycota</taxon>
        <taxon>Mucoromycotina</taxon>
        <taxon>Mucoromycetes</taxon>
        <taxon>Mucorales</taxon>
        <taxon>Cunninghamellaceae</taxon>
        <taxon>Absidia</taxon>
    </lineage>
</organism>
<dbReference type="InterPro" id="IPR056015">
    <property type="entry name" value="DUF7593"/>
</dbReference>
<dbReference type="InterPro" id="IPR002110">
    <property type="entry name" value="Ankyrin_rpt"/>
</dbReference>
<dbReference type="Gene3D" id="1.25.40.20">
    <property type="entry name" value="Ankyrin repeat-containing domain"/>
    <property type="match status" value="3"/>
</dbReference>
<evidence type="ECO:0000313" key="6">
    <source>
        <dbReference type="EMBL" id="SAM08441.1"/>
    </source>
</evidence>
<dbReference type="OrthoDB" id="194358at2759"/>
<feature type="region of interest" description="Disordered" evidence="4">
    <location>
        <begin position="967"/>
        <end position="991"/>
    </location>
</feature>
<feature type="compositionally biased region" description="Acidic residues" evidence="4">
    <location>
        <begin position="87"/>
        <end position="96"/>
    </location>
</feature>
<keyword evidence="2 3" id="KW-0040">ANK repeat</keyword>
<feature type="compositionally biased region" description="Low complexity" evidence="4">
    <location>
        <begin position="115"/>
        <end position="161"/>
    </location>
</feature>
<feature type="compositionally biased region" description="Basic and acidic residues" evidence="4">
    <location>
        <begin position="682"/>
        <end position="697"/>
    </location>
</feature>
<evidence type="ECO:0000256" key="1">
    <source>
        <dbReference type="ARBA" id="ARBA00022737"/>
    </source>
</evidence>
<feature type="compositionally biased region" description="Low complexity" evidence="4">
    <location>
        <begin position="52"/>
        <end position="69"/>
    </location>
</feature>
<feature type="compositionally biased region" description="Polar residues" evidence="4">
    <location>
        <begin position="532"/>
        <end position="542"/>
    </location>
</feature>
<dbReference type="PROSITE" id="PS50297">
    <property type="entry name" value="ANK_REP_REGION"/>
    <property type="match status" value="8"/>
</dbReference>
<evidence type="ECO:0000256" key="2">
    <source>
        <dbReference type="ARBA" id="ARBA00023043"/>
    </source>
</evidence>
<feature type="repeat" description="ANK" evidence="3">
    <location>
        <begin position="321"/>
        <end position="353"/>
    </location>
</feature>
<keyword evidence="7" id="KW-1185">Reference proteome</keyword>
<feature type="compositionally biased region" description="Polar residues" evidence="4">
    <location>
        <begin position="232"/>
        <end position="248"/>
    </location>
</feature>
<dbReference type="GO" id="GO:0085020">
    <property type="term" value="P:protein K6-linked ubiquitination"/>
    <property type="evidence" value="ECO:0007669"/>
    <property type="project" value="TreeGrafter"/>
</dbReference>
<sequence>MPLHQHIPKPTHTDEDSMTTKPYPTDSRYHPTTPTSSNTMSSRHNNDPHIHPSASPSSTSSSSSSRFPPNDARKRCNKDIAKRCNHDDDEDDDDDDALHQFQQRIKRGRSKSPRSSNDNVESSNSSHYLSTTTPSSSSASTITQQQQALLSSSSSSPSSSTKPLVVEKRKRGRPRKDDSDRSSSDRRRSSASTISNSDKIPSRKSKSASSSTTVAKYSNEQRHSMTPPPTSPRGNSSSKPRPTSLSDPNRTDKAGRTKLFAYTSSGHLDKVKELVQQGADVNFKDHAGWVPLHEAALKGQYDIASYFINDCGANVNVRGYGDDTPLHDACSSGYSDIVQLLVNSGADVFALNSDKQQPIDVCDDDECERILQAKIKQLDRLVARDSTGRTTLHRACSDGLLDDVALLVKQGANVNSEDNKRWTPLHEAARHGHLAIVKLLVQHGADINHQGHQGTSVLHHACRSGHDTVVNFLIDQGVDIHATNDSGKTAYQVTTSVSIRRDLAAKIDEERKQRATSDAIDEITFTTLRQRKLTTSSASGTKASCLGPSKNTPMSREERKIQAIMKSFEVLEQQQPKQPQSSRPARSSSRRRDTTPTISTASVSAESATPLTPTSKRGYKSTDDDDYDNRNPHDDDSDDDRMDDTMDPVRRKKRSQQSRPSTRSPSRERSVDSLDTTTALPKKMDPTKLDPHKKDTSGRTHLHRWAIRGDVDVVKVLLQAGADPNVTDHAGYTPLHESALRNRGNVVRLLLENGANVNAKGVDLDTALHDAIDNGHPDVVAILLQFGADPHIRNSKGLSPMEMAKDLDLVDIVVQLKQALANEKIKNQPDVAPQQTVPKKQAKKRRLILAADLEHSNSSPTTASASTSQRASTPDLVNVKTEPSARIINPMDIHMLTEETPSRLPPPVPSIVKSKKGDPGQHSPIIPDGPHTPIPSLFGDRWHTKRVKEEDTTTTTATTAPRHNDLFFHKATTPPPKTTTTTSDLSHPPRSRTLSEAMRYLPLYTVQLVEEDGVQSALYVLDLQVGLLLNLTTDHLWQHYPSLRRRLVTFKEKERLWSPLASMVCPSVTNYHTTATATALRDQEKQRFLDRPLYFVRLDPVVSLIKHDYGYLSKNLITITLDIGYQQDDASGSLTAVPTPLTPTTLDPPSSKMPIKKRLPPKFALKMQRQAIHSNSNPSSPRP</sequence>
<evidence type="ECO:0000256" key="4">
    <source>
        <dbReference type="SAM" id="MobiDB-lite"/>
    </source>
</evidence>
<feature type="domain" description="DUF7593" evidence="5">
    <location>
        <begin position="986"/>
        <end position="1107"/>
    </location>
</feature>
<dbReference type="PRINTS" id="PR01415">
    <property type="entry name" value="ANKYRIN"/>
</dbReference>
<feature type="compositionally biased region" description="Low complexity" evidence="4">
    <location>
        <begin position="856"/>
        <end position="873"/>
    </location>
</feature>
<accession>A0A163MT85</accession>
<feature type="region of interest" description="Disordered" evidence="4">
    <location>
        <begin position="532"/>
        <end position="557"/>
    </location>
</feature>
<dbReference type="Proteomes" id="UP000078561">
    <property type="component" value="Unassembled WGS sequence"/>
</dbReference>
<dbReference type="SMART" id="SM00248">
    <property type="entry name" value="ANK"/>
    <property type="match status" value="9"/>
</dbReference>
<dbReference type="OMA" id="WSCEHET"/>
<feature type="region of interest" description="Disordered" evidence="4">
    <location>
        <begin position="570"/>
        <end position="697"/>
    </location>
</feature>
<feature type="repeat" description="ANK" evidence="3">
    <location>
        <begin position="420"/>
        <end position="452"/>
    </location>
</feature>
<feature type="repeat" description="ANK" evidence="3">
    <location>
        <begin position="763"/>
        <end position="795"/>
    </location>
</feature>
<dbReference type="GO" id="GO:0004842">
    <property type="term" value="F:ubiquitin-protein transferase activity"/>
    <property type="evidence" value="ECO:0007669"/>
    <property type="project" value="TreeGrafter"/>
</dbReference>
<dbReference type="Pfam" id="PF24513">
    <property type="entry name" value="DUF7593"/>
    <property type="match status" value="1"/>
</dbReference>
<feature type="repeat" description="ANK" evidence="3">
    <location>
        <begin position="387"/>
        <end position="419"/>
    </location>
</feature>
<dbReference type="EMBL" id="LT554895">
    <property type="protein sequence ID" value="SAM08441.1"/>
    <property type="molecule type" value="Genomic_DNA"/>
</dbReference>
<proteinExistence type="predicted"/>
<dbReference type="InterPro" id="IPR036770">
    <property type="entry name" value="Ankyrin_rpt-contain_sf"/>
</dbReference>
<gene>
    <name evidence="6" type="primary">ABSGL_14104.1 scaffold 14385</name>
</gene>
<feature type="compositionally biased region" description="Low complexity" evidence="4">
    <location>
        <begin position="207"/>
        <end position="218"/>
    </location>
</feature>
<dbReference type="Pfam" id="PF12796">
    <property type="entry name" value="Ank_2"/>
    <property type="match status" value="3"/>
</dbReference>
<dbReference type="PANTHER" id="PTHR24171">
    <property type="entry name" value="ANKYRIN REPEAT DOMAIN-CONTAINING PROTEIN 39-RELATED"/>
    <property type="match status" value="1"/>
</dbReference>
<feature type="region of interest" description="Disordered" evidence="4">
    <location>
        <begin position="851"/>
        <end position="884"/>
    </location>
</feature>
<keyword evidence="1" id="KW-0677">Repeat</keyword>
<name>A0A163MT85_ABSGL</name>
<feature type="repeat" description="ANK" evidence="3">
    <location>
        <begin position="453"/>
        <end position="485"/>
    </location>
</feature>
<feature type="repeat" description="ANK" evidence="3">
    <location>
        <begin position="730"/>
        <end position="762"/>
    </location>
</feature>